<evidence type="ECO:0000256" key="1">
    <source>
        <dbReference type="ARBA" id="ARBA00010742"/>
    </source>
</evidence>
<keyword evidence="2" id="KW-0732">Signal</keyword>
<feature type="domain" description="Solute-binding protein family 3/N-terminal" evidence="3">
    <location>
        <begin position="40"/>
        <end position="261"/>
    </location>
</feature>
<gene>
    <name evidence="4" type="ORF">EDC37_1159</name>
</gene>
<evidence type="ECO:0000313" key="4">
    <source>
        <dbReference type="EMBL" id="TCS77466.1"/>
    </source>
</evidence>
<protein>
    <submittedName>
        <fullName evidence="4">NitT/TauT family transport system substrate-binding protein</fullName>
    </submittedName>
</protein>
<feature type="chain" id="PRO_5039612081" evidence="2">
    <location>
        <begin position="23"/>
        <end position="338"/>
    </location>
</feature>
<evidence type="ECO:0000256" key="2">
    <source>
        <dbReference type="SAM" id="SignalP"/>
    </source>
</evidence>
<name>A0A4R3K435_9FIRM</name>
<dbReference type="SUPFAM" id="SSF53850">
    <property type="entry name" value="Periplasmic binding protein-like II"/>
    <property type="match status" value="1"/>
</dbReference>
<dbReference type="InterPro" id="IPR001638">
    <property type="entry name" value="Solute-binding_3/MltF_N"/>
</dbReference>
<dbReference type="AlphaFoldDB" id="A0A4R3K435"/>
<comment type="similarity">
    <text evidence="1">Belongs to the bacterial solute-binding protein SsuA/TauA family.</text>
</comment>
<accession>A0A4R3K435</accession>
<reference evidence="4 5" key="1">
    <citation type="submission" date="2019-03" db="EMBL/GenBank/DDBJ databases">
        <title>Genomic Encyclopedia of Type Strains, Phase IV (KMG-IV): sequencing the most valuable type-strain genomes for metagenomic binning, comparative biology and taxonomic classification.</title>
        <authorList>
            <person name="Goeker M."/>
        </authorList>
    </citation>
    <scope>NUCLEOTIDE SEQUENCE [LARGE SCALE GENOMIC DNA]</scope>
    <source>
        <strain evidence="4 5">DSM 20467</strain>
    </source>
</reference>
<sequence>MKKILLLSTALIVLLLTITGCGQQSKDTAAENNTNDDNFVLKVGYSGSLCEAPLHMAIEKGFFAEEGLKVDPIKLAPGTAFESISSGQTDAGFNLMANLIQPLSNGLPVKLTVGLHTGCDKVLVPNNGKIKSIEDLKGKRIGVPSLNSSPIIFAKRVLAAHGIGVTEKNMEVEFVVFSDSELPLALEKGAIDAIADNDPVASIAADKYGLNILADSAMDAPYKDQYCCVAYVSNKLLAEHPEAAAQYTRAMMKASRWIQAHPDETAKLQVDNKYVAGDAEKNAKILKTFKYIPSVQKAYDSFTTVAKELQDIGMLDKSVDINALQKNSFKFFDDVKDE</sequence>
<evidence type="ECO:0000259" key="3">
    <source>
        <dbReference type="SMART" id="SM00062"/>
    </source>
</evidence>
<dbReference type="RefSeq" id="WP_231039988.1">
    <property type="nucleotide sequence ID" value="NZ_SMAA01000015.1"/>
</dbReference>
<proteinExistence type="inferred from homology"/>
<dbReference type="PANTHER" id="PTHR30024">
    <property type="entry name" value="ALIPHATIC SULFONATES-BINDING PROTEIN-RELATED"/>
    <property type="match status" value="1"/>
</dbReference>
<evidence type="ECO:0000313" key="5">
    <source>
        <dbReference type="Proteomes" id="UP000295188"/>
    </source>
</evidence>
<comment type="caution">
    <text evidence="4">The sequence shown here is derived from an EMBL/GenBank/DDBJ whole genome shotgun (WGS) entry which is preliminary data.</text>
</comment>
<dbReference type="Proteomes" id="UP000295188">
    <property type="component" value="Unassembled WGS sequence"/>
</dbReference>
<dbReference type="SMART" id="SM00062">
    <property type="entry name" value="PBPb"/>
    <property type="match status" value="1"/>
</dbReference>
<keyword evidence="5" id="KW-1185">Reference proteome</keyword>
<organism evidence="4 5">
    <name type="scientific">Pectinatus cerevisiiphilus</name>
    <dbReference type="NCBI Taxonomy" id="86956"/>
    <lineage>
        <taxon>Bacteria</taxon>
        <taxon>Bacillati</taxon>
        <taxon>Bacillota</taxon>
        <taxon>Negativicutes</taxon>
        <taxon>Selenomonadales</taxon>
        <taxon>Selenomonadaceae</taxon>
        <taxon>Pectinatus</taxon>
    </lineage>
</organism>
<dbReference type="InterPro" id="IPR015168">
    <property type="entry name" value="SsuA/THI5"/>
</dbReference>
<dbReference type="Gene3D" id="3.40.190.10">
    <property type="entry name" value="Periplasmic binding protein-like II"/>
    <property type="match status" value="2"/>
</dbReference>
<feature type="signal peptide" evidence="2">
    <location>
        <begin position="1"/>
        <end position="22"/>
    </location>
</feature>
<dbReference type="Pfam" id="PF09084">
    <property type="entry name" value="NMT1"/>
    <property type="match status" value="1"/>
</dbReference>
<dbReference type="EMBL" id="SMAA01000015">
    <property type="protein sequence ID" value="TCS77466.1"/>
    <property type="molecule type" value="Genomic_DNA"/>
</dbReference>
<dbReference type="PROSITE" id="PS51257">
    <property type="entry name" value="PROKAR_LIPOPROTEIN"/>
    <property type="match status" value="1"/>
</dbReference>